<dbReference type="Proteomes" id="UP000557842">
    <property type="component" value="Unassembled WGS sequence"/>
</dbReference>
<dbReference type="EMBL" id="AACCXM010000002">
    <property type="protein sequence ID" value="EAK0468418.1"/>
    <property type="molecule type" value="Genomic_DNA"/>
</dbReference>
<dbReference type="AlphaFoldDB" id="A0A5L8W1J3"/>
<comment type="caution">
    <text evidence="11">The sequence shown here is derived from an EMBL/GenBank/DDBJ whole genome shotgun (WGS) entry which is preliminary data.</text>
</comment>
<evidence type="ECO:0000256" key="3">
    <source>
        <dbReference type="ARBA" id="ARBA00016507"/>
    </source>
</evidence>
<keyword evidence="11" id="KW-0282">Flagellum</keyword>
<keyword evidence="5" id="KW-1005">Bacterial flagellum biogenesis</keyword>
<dbReference type="NCBIfam" id="NF005196">
    <property type="entry name" value="PRK06669.1-1"/>
    <property type="match status" value="1"/>
</dbReference>
<evidence type="ECO:0000313" key="14">
    <source>
        <dbReference type="Proteomes" id="UP000557842"/>
    </source>
</evidence>
<evidence type="ECO:0000313" key="12">
    <source>
        <dbReference type="EMBL" id="EAK0452808.1"/>
    </source>
</evidence>
<keyword evidence="7" id="KW-1006">Bacterial flagellum protein export</keyword>
<gene>
    <name evidence="11" type="primary">fliH</name>
    <name evidence="12" type="ORF">AAH17_03955</name>
    <name evidence="13" type="ORF">AAH24_03415</name>
    <name evidence="11" type="ORF">BVH53_01610</name>
</gene>
<evidence type="ECO:0000313" key="11">
    <source>
        <dbReference type="EMBL" id="EAI5407405.1"/>
    </source>
</evidence>
<dbReference type="RefSeq" id="WP_002848347.1">
    <property type="nucleotide sequence ID" value="NZ_AABUZP020000024.1"/>
</dbReference>
<feature type="domain" description="Flagellar assembly protein FliH/Type III secretion system HrpE" evidence="10">
    <location>
        <begin position="137"/>
        <end position="259"/>
    </location>
</feature>
<protein>
    <recommendedName>
        <fullName evidence="3">Flagellar assembly protein FliH</fullName>
    </recommendedName>
</protein>
<dbReference type="InterPro" id="IPR018035">
    <property type="entry name" value="Flagellar_FliH/T3SS_HrpE"/>
</dbReference>
<evidence type="ECO:0000256" key="8">
    <source>
        <dbReference type="SAM" id="Coils"/>
    </source>
</evidence>
<evidence type="ECO:0000313" key="13">
    <source>
        <dbReference type="EMBL" id="EAK0468418.1"/>
    </source>
</evidence>
<dbReference type="PANTHER" id="PTHR34982">
    <property type="entry name" value="YOP PROTEINS TRANSLOCATION PROTEIN L"/>
    <property type="match status" value="1"/>
</dbReference>
<comment type="similarity">
    <text evidence="2">Belongs to the FliH family.</text>
</comment>
<organism evidence="11 14">
    <name type="scientific">Campylobacter fetus</name>
    <dbReference type="NCBI Taxonomy" id="196"/>
    <lineage>
        <taxon>Bacteria</taxon>
        <taxon>Pseudomonadati</taxon>
        <taxon>Campylobacterota</taxon>
        <taxon>Epsilonproteobacteria</taxon>
        <taxon>Campylobacterales</taxon>
        <taxon>Campylobacteraceae</taxon>
        <taxon>Campylobacter</taxon>
    </lineage>
</organism>
<feature type="region of interest" description="Disordered" evidence="9">
    <location>
        <begin position="33"/>
        <end position="67"/>
    </location>
</feature>
<keyword evidence="8" id="KW-0175">Coiled coil</keyword>
<feature type="coiled-coil region" evidence="8">
    <location>
        <begin position="72"/>
        <end position="162"/>
    </location>
</feature>
<evidence type="ECO:0000256" key="6">
    <source>
        <dbReference type="ARBA" id="ARBA00022927"/>
    </source>
</evidence>
<keyword evidence="4" id="KW-0813">Transport</keyword>
<dbReference type="PANTHER" id="PTHR34982:SF1">
    <property type="entry name" value="FLAGELLAR ASSEMBLY PROTEIN FLIH"/>
    <property type="match status" value="1"/>
</dbReference>
<keyword evidence="11" id="KW-0969">Cilium</keyword>
<sequence>MKQSNVIDNKNAEHTIEPYRFKVLGAFPTNDVKEQETVSNLEEQTETQAPKQEVEKESQTHQEEPKLEPSFIEELLKRTDELSGNIIKLQMQIENQENEFKVRLEQEVARTKDEALKEGHMAAKTEFEAELNEIEKKYMHSIEKLDEEKSKLEALYASSQQELASTAIEIAKEVVIKEIKDSSSVVASNIAKSLISELNDATSIEIKTNPKDYEFLKANLNLNSHIKITSDDAINAGGVIVLSEVGNIDGSVMARFAKIKKILSE</sequence>
<comment type="function">
    <text evidence="1">Needed for flagellar regrowth and assembly.</text>
</comment>
<reference evidence="11 14" key="1">
    <citation type="submission" date="2018-05" db="EMBL/GenBank/DDBJ databases">
        <authorList>
            <consortium name="PulseNet: The National Subtyping Network for Foodborne Disease Surveillance"/>
            <person name="Tarr C.L."/>
            <person name="Trees E."/>
            <person name="Katz L.S."/>
            <person name="Carleton-Romer H.A."/>
            <person name="Stroika S."/>
            <person name="Kucerova Z."/>
            <person name="Roache K.F."/>
            <person name="Sabol A.L."/>
            <person name="Besser J."/>
            <person name="Gerner-Smidt P."/>
        </authorList>
    </citation>
    <scope>NUCLEOTIDE SEQUENCE [LARGE SCALE GENOMIC DNA]</scope>
    <source>
        <strain evidence="12">2014D-0197</strain>
        <strain evidence="11 14">2016D-0221</strain>
        <strain evidence="13">D4313</strain>
    </source>
</reference>
<dbReference type="InterPro" id="IPR051472">
    <property type="entry name" value="T3SS_Stator/FliH"/>
</dbReference>
<evidence type="ECO:0000256" key="9">
    <source>
        <dbReference type="SAM" id="MobiDB-lite"/>
    </source>
</evidence>
<accession>A0A5L8W1J3</accession>
<evidence type="ECO:0000256" key="2">
    <source>
        <dbReference type="ARBA" id="ARBA00006602"/>
    </source>
</evidence>
<evidence type="ECO:0000256" key="7">
    <source>
        <dbReference type="ARBA" id="ARBA00023225"/>
    </source>
</evidence>
<dbReference type="GO" id="GO:0005829">
    <property type="term" value="C:cytosol"/>
    <property type="evidence" value="ECO:0007669"/>
    <property type="project" value="TreeGrafter"/>
</dbReference>
<proteinExistence type="inferred from homology"/>
<feature type="compositionally biased region" description="Polar residues" evidence="9">
    <location>
        <begin position="37"/>
        <end position="50"/>
    </location>
</feature>
<keyword evidence="11" id="KW-0966">Cell projection</keyword>
<dbReference type="EMBL" id="AACCXK010000005">
    <property type="protein sequence ID" value="EAK0452808.1"/>
    <property type="molecule type" value="Genomic_DNA"/>
</dbReference>
<feature type="compositionally biased region" description="Basic and acidic residues" evidence="9">
    <location>
        <begin position="52"/>
        <end position="67"/>
    </location>
</feature>
<keyword evidence="6" id="KW-0653">Protein transport</keyword>
<evidence type="ECO:0000256" key="1">
    <source>
        <dbReference type="ARBA" id="ARBA00003041"/>
    </source>
</evidence>
<dbReference type="GO" id="GO:0015031">
    <property type="term" value="P:protein transport"/>
    <property type="evidence" value="ECO:0007669"/>
    <property type="project" value="UniProtKB-KW"/>
</dbReference>
<evidence type="ECO:0000256" key="5">
    <source>
        <dbReference type="ARBA" id="ARBA00022795"/>
    </source>
</evidence>
<name>A0A5L8W1J3_CAMFE</name>
<dbReference type="EMBL" id="AABQDW010000002">
    <property type="protein sequence ID" value="EAI5407405.1"/>
    <property type="molecule type" value="Genomic_DNA"/>
</dbReference>
<dbReference type="Pfam" id="PF02108">
    <property type="entry name" value="FliH"/>
    <property type="match status" value="1"/>
</dbReference>
<dbReference type="GO" id="GO:0044781">
    <property type="term" value="P:bacterial-type flagellum organization"/>
    <property type="evidence" value="ECO:0007669"/>
    <property type="project" value="UniProtKB-KW"/>
</dbReference>
<evidence type="ECO:0000259" key="10">
    <source>
        <dbReference type="Pfam" id="PF02108"/>
    </source>
</evidence>
<evidence type="ECO:0000256" key="4">
    <source>
        <dbReference type="ARBA" id="ARBA00022448"/>
    </source>
</evidence>